<dbReference type="PANTHER" id="PTHR31485">
    <property type="entry name" value="PEPTIDYL SERINE ALPHA-GALACTOSYLTRANSFERASE"/>
    <property type="match status" value="1"/>
</dbReference>
<name>A0ABR2Z4F6_9CHLO</name>
<dbReference type="SMART" id="SM00254">
    <property type="entry name" value="ShKT"/>
    <property type="match status" value="1"/>
</dbReference>
<reference evidence="10 11" key="1">
    <citation type="journal article" date="2024" name="Nat. Commun.">
        <title>Phylogenomics reveals the evolutionary origins of lichenization in chlorophyte algae.</title>
        <authorList>
            <person name="Puginier C."/>
            <person name="Libourel C."/>
            <person name="Otte J."/>
            <person name="Skaloud P."/>
            <person name="Haon M."/>
            <person name="Grisel S."/>
            <person name="Petersen M."/>
            <person name="Berrin J.G."/>
            <person name="Delaux P.M."/>
            <person name="Dal Grande F."/>
            <person name="Keller J."/>
        </authorList>
    </citation>
    <scope>NUCLEOTIDE SEQUENCE [LARGE SCALE GENOMIC DNA]</scope>
    <source>
        <strain evidence="10 11">SAG 216-7</strain>
    </source>
</reference>
<evidence type="ECO:0000256" key="5">
    <source>
        <dbReference type="ARBA" id="ARBA00022989"/>
    </source>
</evidence>
<protein>
    <recommendedName>
        <fullName evidence="9">ShKT domain-containing protein</fullName>
    </recommendedName>
</protein>
<dbReference type="EMBL" id="JALJOT010000001">
    <property type="protein sequence ID" value="KAK9918872.1"/>
    <property type="molecule type" value="Genomic_DNA"/>
</dbReference>
<organism evidence="10 11">
    <name type="scientific">Coccomyxa subellipsoidea</name>
    <dbReference type="NCBI Taxonomy" id="248742"/>
    <lineage>
        <taxon>Eukaryota</taxon>
        <taxon>Viridiplantae</taxon>
        <taxon>Chlorophyta</taxon>
        <taxon>core chlorophytes</taxon>
        <taxon>Trebouxiophyceae</taxon>
        <taxon>Trebouxiophyceae incertae sedis</taxon>
        <taxon>Coccomyxaceae</taxon>
        <taxon>Coccomyxa</taxon>
    </lineage>
</organism>
<feature type="compositionally biased region" description="Basic and acidic residues" evidence="7">
    <location>
        <begin position="476"/>
        <end position="486"/>
    </location>
</feature>
<evidence type="ECO:0000313" key="10">
    <source>
        <dbReference type="EMBL" id="KAK9918872.1"/>
    </source>
</evidence>
<dbReference type="Proteomes" id="UP001491310">
    <property type="component" value="Unassembled WGS sequence"/>
</dbReference>
<feature type="domain" description="ShKT" evidence="9">
    <location>
        <begin position="378"/>
        <end position="420"/>
    </location>
</feature>
<keyword evidence="11" id="KW-1185">Reference proteome</keyword>
<dbReference type="InterPro" id="IPR003582">
    <property type="entry name" value="ShKT_dom"/>
</dbReference>
<gene>
    <name evidence="10" type="ORF">WJX75_007695</name>
</gene>
<keyword evidence="2" id="KW-0328">Glycosyltransferase</keyword>
<evidence type="ECO:0000313" key="11">
    <source>
        <dbReference type="Proteomes" id="UP001491310"/>
    </source>
</evidence>
<keyword evidence="5 8" id="KW-1133">Transmembrane helix</keyword>
<evidence type="ECO:0000256" key="2">
    <source>
        <dbReference type="ARBA" id="ARBA00022676"/>
    </source>
</evidence>
<dbReference type="PROSITE" id="PS51257">
    <property type="entry name" value="PROKAR_LIPOPROTEIN"/>
    <property type="match status" value="1"/>
</dbReference>
<dbReference type="Pfam" id="PF23452">
    <property type="entry name" value="HPAT"/>
    <property type="match status" value="1"/>
</dbReference>
<evidence type="ECO:0000256" key="7">
    <source>
        <dbReference type="SAM" id="MobiDB-lite"/>
    </source>
</evidence>
<feature type="region of interest" description="Disordered" evidence="7">
    <location>
        <begin position="465"/>
        <end position="486"/>
    </location>
</feature>
<comment type="subcellular location">
    <subcellularLocation>
        <location evidence="1">Membrane</location>
        <topology evidence="1">Single-pass membrane protein</topology>
    </subcellularLocation>
</comment>
<evidence type="ECO:0000256" key="4">
    <source>
        <dbReference type="ARBA" id="ARBA00022692"/>
    </source>
</evidence>
<proteinExistence type="predicted"/>
<evidence type="ECO:0000256" key="3">
    <source>
        <dbReference type="ARBA" id="ARBA00022679"/>
    </source>
</evidence>
<dbReference type="InterPro" id="IPR056508">
    <property type="entry name" value="HPAT-like"/>
</dbReference>
<sequence>MSARQPAQVHTVITGGCSKYFDWQILGFAYSFRRAGQLGPLTRLLPCTKEELKSHIPTEIQGVKTYVAPSFAKDSEHDDSYPPYNKPGAITHWLRFSEPEEPFILIMDSDIIMRRPYVPEELKVRPGWAAAPYFDFLKGVNNELARTHLQGVQPRTDTNQGPKGRLADMAGAPYLMAKEDLKMVAPMWSTFTRKVRNDPKAWNLTGDMHTLEPGEKPWIAEMYGYVFGAAKANVWHNPVDYFHWIYPGYFVAEPPRVLHYGLLFEVKGHGYSFDKAWFHEFDPQQCSPWDLSVDRPTAGLFPLPPSPSTFTEVTGPFLLKLLLAIEPIVVLNSALCEHHLTHCPITEQLLTECQKVAKLEQEMDDAFDDLEPILRGTECKDQYPDCPGWEKTNQCVENPTMMLGATDLGPGCRKSCKRCHANAGIQTRERVHDEVLEDGTSQSRSPVQALLDRQMLSRQSLAGRLVNGMGKGGQGKRREPRPLPRLKKDLEDVVEAKKEASIGNVRLKLRHKKSSSVGGQLGTAHVKVHVQGRSSGMMKAQKGPSQEQLSAEAVLQASLQRARWLGISLCALWVTIIFLFLAFLQRLGPSALASARAVQKAGKGLQ</sequence>
<accession>A0ABR2Z4F6</accession>
<evidence type="ECO:0000256" key="1">
    <source>
        <dbReference type="ARBA" id="ARBA00004167"/>
    </source>
</evidence>
<evidence type="ECO:0000256" key="6">
    <source>
        <dbReference type="ARBA" id="ARBA00023136"/>
    </source>
</evidence>
<evidence type="ECO:0000259" key="9">
    <source>
        <dbReference type="SMART" id="SM00254"/>
    </source>
</evidence>
<dbReference type="InterPro" id="IPR044845">
    <property type="entry name" value="HPAT/SRGT1-like"/>
</dbReference>
<evidence type="ECO:0000256" key="8">
    <source>
        <dbReference type="SAM" id="Phobius"/>
    </source>
</evidence>
<keyword evidence="6 8" id="KW-0472">Membrane</keyword>
<keyword evidence="3" id="KW-0808">Transferase</keyword>
<dbReference type="PANTHER" id="PTHR31485:SF7">
    <property type="entry name" value="PEPTIDYL SERINE ALPHA-GALACTOSYLTRANSFERASE"/>
    <property type="match status" value="1"/>
</dbReference>
<keyword evidence="4 8" id="KW-0812">Transmembrane</keyword>
<feature type="transmembrane region" description="Helical" evidence="8">
    <location>
        <begin position="564"/>
        <end position="584"/>
    </location>
</feature>
<comment type="caution">
    <text evidence="10">The sequence shown here is derived from an EMBL/GenBank/DDBJ whole genome shotgun (WGS) entry which is preliminary data.</text>
</comment>